<dbReference type="Gene3D" id="3.40.50.300">
    <property type="entry name" value="P-loop containing nucleotide triphosphate hydrolases"/>
    <property type="match status" value="1"/>
</dbReference>
<dbReference type="Pfam" id="PF18317">
    <property type="entry name" value="SDH_C"/>
    <property type="match status" value="1"/>
</dbReference>
<evidence type="ECO:0000256" key="3">
    <source>
        <dbReference type="SAM" id="MobiDB-lite"/>
    </source>
</evidence>
<dbReference type="SUPFAM" id="SSF51569">
    <property type="entry name" value="Aldolase"/>
    <property type="match status" value="1"/>
</dbReference>
<comment type="similarity">
    <text evidence="1">In the 2nd section; belongs to the type-I 3-dehydroquinase family.</text>
</comment>
<dbReference type="PANTHER" id="PTHR21090:SF27">
    <property type="entry name" value="QUINATE REPRESSOR PROTEIN"/>
    <property type="match status" value="1"/>
</dbReference>
<evidence type="ECO:0000256" key="1">
    <source>
        <dbReference type="ARBA" id="ARBA00006477"/>
    </source>
</evidence>
<feature type="domain" description="Quinate/shikimate 5-dehydrogenase/glutamyl-tRNA reductase" evidence="4">
    <location>
        <begin position="709"/>
        <end position="751"/>
    </location>
</feature>
<dbReference type="Pfam" id="PF01488">
    <property type="entry name" value="Shikimate_DH"/>
    <property type="match status" value="1"/>
</dbReference>
<dbReference type="Proteomes" id="UP000622797">
    <property type="component" value="Unassembled WGS sequence"/>
</dbReference>
<dbReference type="InterPro" id="IPR006151">
    <property type="entry name" value="Shikm_DH/Glu-tRNA_Rdtase"/>
</dbReference>
<gene>
    <name evidence="8" type="ORF">FSARC_10996</name>
</gene>
<dbReference type="FunFam" id="3.40.50.720:FF:000386">
    <property type="entry name" value="Quinate repressor protein"/>
    <property type="match status" value="1"/>
</dbReference>
<evidence type="ECO:0000259" key="5">
    <source>
        <dbReference type="Pfam" id="PF06985"/>
    </source>
</evidence>
<comment type="caution">
    <text evidence="8">The sequence shown here is derived from an EMBL/GenBank/DDBJ whole genome shotgun (WGS) entry which is preliminary data.</text>
</comment>
<evidence type="ECO:0000259" key="7">
    <source>
        <dbReference type="Pfam" id="PF18317"/>
    </source>
</evidence>
<keyword evidence="9" id="KW-1185">Reference proteome</keyword>
<dbReference type="GO" id="GO:0009423">
    <property type="term" value="P:chorismate biosynthetic process"/>
    <property type="evidence" value="ECO:0007669"/>
    <property type="project" value="TreeGrafter"/>
</dbReference>
<dbReference type="SUPFAM" id="SSF53223">
    <property type="entry name" value="Aminoacid dehydrogenase-like, N-terminal domain"/>
    <property type="match status" value="1"/>
</dbReference>
<proteinExistence type="inferred from homology"/>
<dbReference type="InterPro" id="IPR046346">
    <property type="entry name" value="Aminoacid_DH-like_N_sf"/>
</dbReference>
<dbReference type="Pfam" id="PF06985">
    <property type="entry name" value="HET"/>
    <property type="match status" value="1"/>
</dbReference>
<dbReference type="OrthoDB" id="4415835at2759"/>
<dbReference type="EMBL" id="JABEXW010000687">
    <property type="protein sequence ID" value="KAF4958544.1"/>
    <property type="molecule type" value="Genomic_DNA"/>
</dbReference>
<dbReference type="PANTHER" id="PTHR21090">
    <property type="entry name" value="AROM/DEHYDROQUINATE SYNTHASE"/>
    <property type="match status" value="1"/>
</dbReference>
<dbReference type="CDD" id="cd01065">
    <property type="entry name" value="NAD_bind_Shikimate_DH"/>
    <property type="match status" value="1"/>
</dbReference>
<feature type="compositionally biased region" description="Basic and acidic residues" evidence="3">
    <location>
        <begin position="1262"/>
        <end position="1272"/>
    </location>
</feature>
<evidence type="ECO:0000259" key="4">
    <source>
        <dbReference type="Pfam" id="PF01488"/>
    </source>
</evidence>
<feature type="domain" description="Heterokaryon incompatibility" evidence="5">
    <location>
        <begin position="909"/>
        <end position="988"/>
    </location>
</feature>
<evidence type="ECO:0000259" key="6">
    <source>
        <dbReference type="Pfam" id="PF08501"/>
    </source>
</evidence>
<feature type="domain" description="Shikimate dehydrogenase substrate binding N-terminal" evidence="6">
    <location>
        <begin position="567"/>
        <end position="647"/>
    </location>
</feature>
<dbReference type="Gene3D" id="3.40.50.10860">
    <property type="entry name" value="Leucine Dehydrogenase, chain A, domain 1"/>
    <property type="match status" value="1"/>
</dbReference>
<dbReference type="InterPro" id="IPR036291">
    <property type="entry name" value="NAD(P)-bd_dom_sf"/>
</dbReference>
<dbReference type="GO" id="GO:0004764">
    <property type="term" value="F:shikimate 3-dehydrogenase (NADP+) activity"/>
    <property type="evidence" value="ECO:0007669"/>
    <property type="project" value="InterPro"/>
</dbReference>
<feature type="compositionally biased region" description="Low complexity" evidence="3">
    <location>
        <begin position="59"/>
        <end position="80"/>
    </location>
</feature>
<dbReference type="InterPro" id="IPR027417">
    <property type="entry name" value="P-loop_NTPase"/>
</dbReference>
<dbReference type="InterPro" id="IPR041121">
    <property type="entry name" value="SDH_C"/>
</dbReference>
<dbReference type="InterPro" id="IPR013708">
    <property type="entry name" value="Shikimate_DH-bd_N"/>
</dbReference>
<dbReference type="Gene3D" id="3.40.50.720">
    <property type="entry name" value="NAD(P)-binding Rossmann-like Domain"/>
    <property type="match status" value="1"/>
</dbReference>
<accession>A0A8H4TIQ3</accession>
<comment type="similarity">
    <text evidence="2">In the N-terminal section; belongs to the shikimate kinase family.</text>
</comment>
<dbReference type="GO" id="GO:0003866">
    <property type="term" value="F:3-phosphoshikimate 1-carboxyvinyltransferase activity"/>
    <property type="evidence" value="ECO:0007669"/>
    <property type="project" value="TreeGrafter"/>
</dbReference>
<dbReference type="SUPFAM" id="SSF51735">
    <property type="entry name" value="NAD(P)-binding Rossmann-fold domains"/>
    <property type="match status" value="1"/>
</dbReference>
<evidence type="ECO:0008006" key="10">
    <source>
        <dbReference type="Google" id="ProtNLM"/>
    </source>
</evidence>
<evidence type="ECO:0000313" key="9">
    <source>
        <dbReference type="Proteomes" id="UP000622797"/>
    </source>
</evidence>
<feature type="region of interest" description="Disordered" evidence="3">
    <location>
        <begin position="53"/>
        <end position="101"/>
    </location>
</feature>
<protein>
    <recommendedName>
        <fullName evidence="10">Quinate repressor protein</fullName>
    </recommendedName>
</protein>
<dbReference type="Pfam" id="PF08501">
    <property type="entry name" value="Shikimate_dh_N"/>
    <property type="match status" value="1"/>
</dbReference>
<reference evidence="8" key="1">
    <citation type="journal article" date="2020" name="BMC Genomics">
        <title>Correction to: Identification and distribution of gene clusters required for synthesis of sphingolipid metabolism inhibitors in diverse species of the filamentous fungus Fusarium.</title>
        <authorList>
            <person name="Kim H.S."/>
            <person name="Lohmar J.M."/>
            <person name="Busman M."/>
            <person name="Brown D.W."/>
            <person name="Naumann T.A."/>
            <person name="Divon H.H."/>
            <person name="Lysoe E."/>
            <person name="Uhlig S."/>
            <person name="Proctor R.H."/>
        </authorList>
    </citation>
    <scope>NUCLEOTIDE SEQUENCE</scope>
    <source>
        <strain evidence="8">NRRL 20472</strain>
    </source>
</reference>
<evidence type="ECO:0000313" key="8">
    <source>
        <dbReference type="EMBL" id="KAF4958544.1"/>
    </source>
</evidence>
<reference evidence="8" key="2">
    <citation type="submission" date="2020-05" db="EMBL/GenBank/DDBJ databases">
        <authorList>
            <person name="Kim H.-S."/>
            <person name="Proctor R.H."/>
            <person name="Brown D.W."/>
        </authorList>
    </citation>
    <scope>NUCLEOTIDE SEQUENCE</scope>
    <source>
        <strain evidence="8">NRRL 20472</strain>
    </source>
</reference>
<dbReference type="Gene3D" id="3.20.20.70">
    <property type="entry name" value="Aldolase class I"/>
    <property type="match status" value="1"/>
</dbReference>
<dbReference type="SUPFAM" id="SSF52540">
    <property type="entry name" value="P-loop containing nucleoside triphosphate hydrolases"/>
    <property type="match status" value="1"/>
</dbReference>
<dbReference type="InterPro" id="IPR013785">
    <property type="entry name" value="Aldolase_TIM"/>
</dbReference>
<feature type="domain" description="SDH C-terminal" evidence="7">
    <location>
        <begin position="851"/>
        <end position="880"/>
    </location>
</feature>
<sequence length="1272" mass="142007">MAGVKRSLGTMLGQEDILLRSSGHGRTRNVHYTSAITRDNLNSSTPQTQPFKLSEVLQSQSQSTSRANSRANSHSAAPSHTEQHDGVTRTPSPSFPPLTGQVPDFSRDASMILVGMRGAGKSTLAIMASSAMDRKVIDLEPAFQRSTSLSSAAYKSEHGSSECYKQQAKVLQSVLERHSTGCIIVCSWMESRVQSLLREFAATNPVIHVVRDADAIQNHLKFRDNAKIRNLLDVSSAIFRTCTNFEFFNVSEKAVKSSLARTSIHRSPTPYLTLKHVERHFLKFLSLVYPAGTIPFMDSAFPLSRIPAEERKFTYATSIPLSDVLNDQVDVEEHVTGADVVQIVVHDLAEHAERGTLTSETSAKLLADITKGVGVVRRSTILPIILHLFLPHTASDDVLRAYLDLIHHTVRLAPEMMTVDLRLEDVHISRILSIRKRTKIIGNCFIITDPPPWESPLWVSWYKKANNLGCHIARLIRPATSIEDNFSIHHLKTSVAALQGSNIPLVAYNSGPLGRNSQAFNRILTVVRPDSLERVNPKPPITPSITATGATKALFTSFIYDQMKLYVFGANVSYSLSPAMHTSALKACGLPHTYEPVSCSSLRGIKHLIEDPEFGGGSIGLPFKVEIITLTHSLSNHARAIGAVNTLIPIRSLNEDGTIPTGAAFFDSVNRSGPIKALYGENTDWIGIRACIRRGLSPANAVVSSSCGLVVGAGGMARATVYAMLQVGIKNIVIYNRTSKNAEKMVSHFTQLLQRKDIGVLSAGSEYSRFHVIESLENAWPTEFRLPTVVISCIPTHRIGNVPAPELTLPNEWLGSRTGGVAIELGYKTLDTPFLAQFRKESHRGWVSMDGLDMLPEQGFAQFELFTGRRAPRRIMRREVFEAYPDEEGGKSNFEELQPSGDSLVVTGIDQLDHDERKFQVREMARVFRNAIEVIAWLDTPDASQSDNVRALDLVKNRECAVWTRSQWEGFRYLSYVQYWSRIWVVQEVLLSSNLIVWCGDSTFSPVLFGRGCSVTTCGTTRFAADGRPSTMKRASTRVKSPAQNIITHRLWYFFRPTNNSLTEAALVGTLEEMTSRLTKPAAVVRTYQSTIPDLIYEMIRKFGRLECTDPRDKLYGLLGLLNETSRNKVEPDYGRSISYAYYQALKVGMEEIWPTNNATGQPHLIEGAFIGYYCDARDAFGLGDELQQQFGWCDLQVNHYKRFRHMMIDIENEEPEDTHGLLFPLHTQERRIAERLLGRFGVGSRQGKRPPRPPWDYETEFGNRKHPYEAL</sequence>
<evidence type="ECO:0000256" key="2">
    <source>
        <dbReference type="ARBA" id="ARBA00009349"/>
    </source>
</evidence>
<dbReference type="InterPro" id="IPR010730">
    <property type="entry name" value="HET"/>
</dbReference>
<dbReference type="Pfam" id="PF01202">
    <property type="entry name" value="SKI"/>
    <property type="match status" value="1"/>
</dbReference>
<name>A0A8H4TIQ3_9HYPO</name>
<dbReference type="InterPro" id="IPR031322">
    <property type="entry name" value="Shikimate/glucono_kinase"/>
</dbReference>
<dbReference type="AlphaFoldDB" id="A0A8H4TIQ3"/>
<dbReference type="GO" id="GO:0003855">
    <property type="term" value="F:3-dehydroquinate dehydratase activity"/>
    <property type="evidence" value="ECO:0007669"/>
    <property type="project" value="InterPro"/>
</dbReference>
<feature type="region of interest" description="Disordered" evidence="3">
    <location>
        <begin position="1243"/>
        <end position="1272"/>
    </location>
</feature>
<organism evidence="8 9">
    <name type="scientific">Fusarium sarcochroum</name>
    <dbReference type="NCBI Taxonomy" id="1208366"/>
    <lineage>
        <taxon>Eukaryota</taxon>
        <taxon>Fungi</taxon>
        <taxon>Dikarya</taxon>
        <taxon>Ascomycota</taxon>
        <taxon>Pezizomycotina</taxon>
        <taxon>Sordariomycetes</taxon>
        <taxon>Hypocreomycetidae</taxon>
        <taxon>Hypocreales</taxon>
        <taxon>Nectriaceae</taxon>
        <taxon>Fusarium</taxon>
        <taxon>Fusarium lateritium species complex</taxon>
    </lineage>
</organism>
<dbReference type="Pfam" id="PF01487">
    <property type="entry name" value="DHquinase_I"/>
    <property type="match status" value="1"/>
</dbReference>
<dbReference type="InterPro" id="IPR001381">
    <property type="entry name" value="DHquinase_I"/>
</dbReference>